<dbReference type="EMBL" id="BX294138">
    <property type="protein sequence ID" value="CAD73152.1"/>
    <property type="molecule type" value="Genomic_DNA"/>
</dbReference>
<name>Q7UUC9_RHOBA</name>
<keyword evidence="2" id="KW-1185">Reference proteome</keyword>
<sequence>MVASSSAASEKSLLSIRIAPTINHCFCRLTEHLGTFDQIDSIVATGLKFRSNRYSFTACSENSPRRGGSSGG</sequence>
<proteinExistence type="predicted"/>
<evidence type="ECO:0000313" key="1">
    <source>
        <dbReference type="EMBL" id="CAD73152.1"/>
    </source>
</evidence>
<dbReference type="HOGENOM" id="CLU_2719621_0_0_0"/>
<dbReference type="InParanoid" id="Q7UUC9"/>
<protein>
    <submittedName>
        <fullName evidence="1">Uncharacterized protein</fullName>
    </submittedName>
</protein>
<gene>
    <name evidence="1" type="ordered locus">RB3369</name>
</gene>
<dbReference type="AlphaFoldDB" id="Q7UUC9"/>
<dbReference type="EnsemblBacteria" id="CAD73152">
    <property type="protein sequence ID" value="CAD73152"/>
    <property type="gene ID" value="RB3369"/>
</dbReference>
<accession>Q7UUC9</accession>
<dbReference type="Proteomes" id="UP000001025">
    <property type="component" value="Chromosome"/>
</dbReference>
<evidence type="ECO:0000313" key="2">
    <source>
        <dbReference type="Proteomes" id="UP000001025"/>
    </source>
</evidence>
<dbReference type="KEGG" id="rba:RB3369"/>
<organism evidence="1 2">
    <name type="scientific">Rhodopirellula baltica (strain DSM 10527 / NCIMB 13988 / SH1)</name>
    <dbReference type="NCBI Taxonomy" id="243090"/>
    <lineage>
        <taxon>Bacteria</taxon>
        <taxon>Pseudomonadati</taxon>
        <taxon>Planctomycetota</taxon>
        <taxon>Planctomycetia</taxon>
        <taxon>Pirellulales</taxon>
        <taxon>Pirellulaceae</taxon>
        <taxon>Rhodopirellula</taxon>
    </lineage>
</organism>
<reference evidence="1 2" key="1">
    <citation type="journal article" date="2003" name="Proc. Natl. Acad. Sci. U.S.A.">
        <title>Complete genome sequence of the marine planctomycete Pirellula sp. strain 1.</title>
        <authorList>
            <person name="Gloeckner F.O."/>
            <person name="Kube M."/>
            <person name="Bauer M."/>
            <person name="Teeling H."/>
            <person name="Lombardot T."/>
            <person name="Ludwig W."/>
            <person name="Gade D."/>
            <person name="Beck A."/>
            <person name="Borzym K."/>
            <person name="Heitmann K."/>
            <person name="Rabus R."/>
            <person name="Schlesner H."/>
            <person name="Amann R."/>
            <person name="Reinhardt R."/>
        </authorList>
    </citation>
    <scope>NUCLEOTIDE SEQUENCE [LARGE SCALE GENOMIC DNA]</scope>
    <source>
        <strain evidence="2">DSM 10527 / NCIMB 13988 / SH1</strain>
    </source>
</reference>